<protein>
    <recommendedName>
        <fullName evidence="3">Internalin-A</fullName>
    </recommendedName>
</protein>
<gene>
    <name evidence="1" type="ORF">ACFQDI_10790</name>
</gene>
<keyword evidence="2" id="KW-1185">Reference proteome</keyword>
<dbReference type="SUPFAM" id="SSF52058">
    <property type="entry name" value="L domain-like"/>
    <property type="match status" value="1"/>
</dbReference>
<organism evidence="1 2">
    <name type="scientific">Prosthecobacter fluviatilis</name>
    <dbReference type="NCBI Taxonomy" id="445931"/>
    <lineage>
        <taxon>Bacteria</taxon>
        <taxon>Pseudomonadati</taxon>
        <taxon>Verrucomicrobiota</taxon>
        <taxon>Verrucomicrobiia</taxon>
        <taxon>Verrucomicrobiales</taxon>
        <taxon>Verrucomicrobiaceae</taxon>
        <taxon>Prosthecobacter</taxon>
    </lineage>
</organism>
<dbReference type="RefSeq" id="WP_377166331.1">
    <property type="nucleotide sequence ID" value="NZ_JBHSMQ010000003.1"/>
</dbReference>
<reference evidence="2" key="1">
    <citation type="journal article" date="2019" name="Int. J. Syst. Evol. Microbiol.">
        <title>The Global Catalogue of Microorganisms (GCM) 10K type strain sequencing project: providing services to taxonomists for standard genome sequencing and annotation.</title>
        <authorList>
            <consortium name="The Broad Institute Genomics Platform"/>
            <consortium name="The Broad Institute Genome Sequencing Center for Infectious Disease"/>
            <person name="Wu L."/>
            <person name="Ma J."/>
        </authorList>
    </citation>
    <scope>NUCLEOTIDE SEQUENCE [LARGE SCALE GENOMIC DNA]</scope>
    <source>
        <strain evidence="2">CGMCC 4.1469</strain>
    </source>
</reference>
<name>A0ABW0KPQ0_9BACT</name>
<dbReference type="Proteomes" id="UP001596052">
    <property type="component" value="Unassembled WGS sequence"/>
</dbReference>
<evidence type="ECO:0008006" key="3">
    <source>
        <dbReference type="Google" id="ProtNLM"/>
    </source>
</evidence>
<proteinExistence type="predicted"/>
<dbReference type="InterPro" id="IPR032675">
    <property type="entry name" value="LRR_dom_sf"/>
</dbReference>
<dbReference type="Gene3D" id="3.80.10.10">
    <property type="entry name" value="Ribonuclease Inhibitor"/>
    <property type="match status" value="1"/>
</dbReference>
<comment type="caution">
    <text evidence="1">The sequence shown here is derived from an EMBL/GenBank/DDBJ whole genome shotgun (WGS) entry which is preliminary data.</text>
</comment>
<accession>A0ABW0KPQ0</accession>
<evidence type="ECO:0000313" key="2">
    <source>
        <dbReference type="Proteomes" id="UP001596052"/>
    </source>
</evidence>
<evidence type="ECO:0000313" key="1">
    <source>
        <dbReference type="EMBL" id="MFC5455344.1"/>
    </source>
</evidence>
<sequence>MSTESITYLYDVITDVASPLPPCKLEAPGGELLRLIVKGEVTDCDWQKLAECAARYKNVTIVYSVRQGVRLDLCFLKFFSNIHEVCLHSHWYAKATGLEELDHLPDDLEKLTLSVNNSKLSLGLVKRLKNLKDLQVTGTLADMEVLAGLGKLESLLLNTSTLPDIAILGSLKGLKKISVYHGSNSDLSVLGGLPRLEDVFLWRIRGLSSLDWLAELVPLQQLEIGGQIQVRDIPPLKKQTKLRRVRMDQMKGLTSLSWLAAASGLAEVHLSAMDQLTVDDYRCLVGHPALQRLTSGFKSRKKKLAVAEMTELPDVTYPQLNLREF</sequence>
<dbReference type="EMBL" id="JBHSMQ010000003">
    <property type="protein sequence ID" value="MFC5455344.1"/>
    <property type="molecule type" value="Genomic_DNA"/>
</dbReference>